<evidence type="ECO:0000313" key="2">
    <source>
        <dbReference type="EMBL" id="GJU00846.1"/>
    </source>
</evidence>
<dbReference type="InterPro" id="IPR005174">
    <property type="entry name" value="KIB1-4_b-propeller"/>
</dbReference>
<dbReference type="PANTHER" id="PTHR48462">
    <property type="entry name" value="PROTEIN, PUTATIVE-RELATED"/>
    <property type="match status" value="1"/>
</dbReference>
<dbReference type="Proteomes" id="UP001151760">
    <property type="component" value="Unassembled WGS sequence"/>
</dbReference>
<feature type="domain" description="KIB1-4 beta-propeller" evidence="1">
    <location>
        <begin position="571"/>
        <end position="803"/>
    </location>
</feature>
<proteinExistence type="predicted"/>
<sequence>MEAIYKLHDPQCELLLRNCAGVAKLSYALRTCSPLSLLEARVQFDHALRASLEKLGGIGILLAGDIIQYAFLAPRLQMSAFHAKILMKTCIESHGSSFQHALDAFNTTCNVDVLFVTTCTSAPQMMKTLEKCYFGVIEKDLVSKYSLRPRHVVILNCVRAPHAQDFLFTVLIYGLGQRMNHRQFRSLLCYRLAVPMFSEGSLCPSCNVHRMDQWGDHVVHCSSEVGVKFRHILVRDILFYICSKVGIMVRKEAPIGFLSDDGNDLRPANLLLFNWLQGKDVCLDVTCISPFASMGATFWAPGVALNNVVEKKKRKYTSICEENRYKFIPFAFSTFGEFDTEAFDTLSRIKSIFISHSNNAKSGAFIFHRMTLWQSQREDHTSDWLRVVSISGLGQTMNGISAGNEVDIGLGGGCDKALRPADMLLYSWDRGFDVCVDLTGSSHLTQTGMADFVPGQVVIDAAQRKRDAVTLLKQIQKFSMAQGIGARAAVHICNRISFFITKGVGAQIVSRLPFNLSKEARRMEQKHIMSSSVYNQMPPLSANHQWIVAQNLDAEDETQVQIFYDVHDPLRYYRCQIPELLGKHVRGCFYGWVILSNHPRNVMWSLWNPVTSKVINLPRLIYKQSDSDDDDDDDDDDIDCCCLTSPPDDPNSVLLMSSARKPHFVFCRLHPKKKKLRWTEMSYAKQVKNVTGEDRFLNSLTCCDGKVYAYTVTSLLVVELSIVVKDTGVAVNLSSLLKFPDFSPVGHSRRSYLVGTCKDIFIIYIDFDDVGKTISNVNLFKLDMNSKTWEELEDLKDATIILDIDGYLYPEFHSLAIGSELGGSIHILGEIGGIIYSYHVKDKTISLSFVPCLVGTSHVSTWAMLESKS</sequence>
<dbReference type="PANTHER" id="PTHR48462:SF1">
    <property type="entry name" value="PROTEIN, PUTATIVE-RELATED"/>
    <property type="match status" value="1"/>
</dbReference>
<name>A0ABQ5IM59_9ASTR</name>
<organism evidence="2 3">
    <name type="scientific">Tanacetum coccineum</name>
    <dbReference type="NCBI Taxonomy" id="301880"/>
    <lineage>
        <taxon>Eukaryota</taxon>
        <taxon>Viridiplantae</taxon>
        <taxon>Streptophyta</taxon>
        <taxon>Embryophyta</taxon>
        <taxon>Tracheophyta</taxon>
        <taxon>Spermatophyta</taxon>
        <taxon>Magnoliopsida</taxon>
        <taxon>eudicotyledons</taxon>
        <taxon>Gunneridae</taxon>
        <taxon>Pentapetalae</taxon>
        <taxon>asterids</taxon>
        <taxon>campanulids</taxon>
        <taxon>Asterales</taxon>
        <taxon>Asteraceae</taxon>
        <taxon>Asteroideae</taxon>
        <taxon>Anthemideae</taxon>
        <taxon>Anthemidinae</taxon>
        <taxon>Tanacetum</taxon>
    </lineage>
</organism>
<reference evidence="2" key="2">
    <citation type="submission" date="2022-01" db="EMBL/GenBank/DDBJ databases">
        <authorList>
            <person name="Yamashiro T."/>
            <person name="Shiraishi A."/>
            <person name="Satake H."/>
            <person name="Nakayama K."/>
        </authorList>
    </citation>
    <scope>NUCLEOTIDE SEQUENCE</scope>
</reference>
<dbReference type="EMBL" id="BQNB010020904">
    <property type="protein sequence ID" value="GJU00846.1"/>
    <property type="molecule type" value="Genomic_DNA"/>
</dbReference>
<evidence type="ECO:0000259" key="1">
    <source>
        <dbReference type="Pfam" id="PF03478"/>
    </source>
</evidence>
<accession>A0ABQ5IM59</accession>
<evidence type="ECO:0000313" key="3">
    <source>
        <dbReference type="Proteomes" id="UP001151760"/>
    </source>
</evidence>
<protein>
    <recommendedName>
        <fullName evidence="1">KIB1-4 beta-propeller domain-containing protein</fullName>
    </recommendedName>
</protein>
<keyword evidence="3" id="KW-1185">Reference proteome</keyword>
<reference evidence="2" key="1">
    <citation type="journal article" date="2022" name="Int. J. Mol. Sci.">
        <title>Draft Genome of Tanacetum Coccineum: Genomic Comparison of Closely Related Tanacetum-Family Plants.</title>
        <authorList>
            <person name="Yamashiro T."/>
            <person name="Shiraishi A."/>
            <person name="Nakayama K."/>
            <person name="Satake H."/>
        </authorList>
    </citation>
    <scope>NUCLEOTIDE SEQUENCE</scope>
</reference>
<comment type="caution">
    <text evidence="2">The sequence shown here is derived from an EMBL/GenBank/DDBJ whole genome shotgun (WGS) entry which is preliminary data.</text>
</comment>
<dbReference type="Pfam" id="PF03478">
    <property type="entry name" value="Beta-prop_KIB1-4"/>
    <property type="match status" value="1"/>
</dbReference>
<gene>
    <name evidence="2" type="ORF">Tco_1111184</name>
</gene>